<dbReference type="PANTHER" id="PTHR33608">
    <property type="entry name" value="BLL2464 PROTEIN"/>
    <property type="match status" value="1"/>
</dbReference>
<comment type="caution">
    <text evidence="2">The sequence shown here is derived from an EMBL/GenBank/DDBJ whole genome shotgun (WGS) entry which is preliminary data.</text>
</comment>
<evidence type="ECO:0000313" key="2">
    <source>
        <dbReference type="EMBL" id="MCL6229318.1"/>
    </source>
</evidence>
<name>A0ABT0P776_9HYPH</name>
<proteinExistence type="predicted"/>
<gene>
    <name evidence="2" type="ORF">M4Z11_01605</name>
</gene>
<protein>
    <submittedName>
        <fullName evidence="2">DUF58 domain-containing protein</fullName>
    </submittedName>
</protein>
<evidence type="ECO:0000313" key="3">
    <source>
        <dbReference type="Proteomes" id="UP001523003"/>
    </source>
</evidence>
<dbReference type="Pfam" id="PF01882">
    <property type="entry name" value="DUF58"/>
    <property type="match status" value="1"/>
</dbReference>
<organism evidence="2 3">
    <name type="scientific">Bartonella bilalgolemii</name>
    <dbReference type="NCBI Taxonomy" id="2942911"/>
    <lineage>
        <taxon>Bacteria</taxon>
        <taxon>Pseudomonadati</taxon>
        <taxon>Pseudomonadota</taxon>
        <taxon>Alphaproteobacteria</taxon>
        <taxon>Hyphomicrobiales</taxon>
        <taxon>Bartonellaceae</taxon>
        <taxon>Bartonella</taxon>
    </lineage>
</organism>
<accession>A0ABT0P776</accession>
<evidence type="ECO:0000259" key="1">
    <source>
        <dbReference type="Pfam" id="PF01882"/>
    </source>
</evidence>
<sequence>MAIGTKTFKENPQSLAATLQKGAANMPYFLLQANRLANTLITGRHGQRKRGNGENFWQFRPYVQGESITHIDWRRSARDEHTYLRERELERMQTVWIWPDQSASMQYCSCFSKISKGNHAIILSLALAKFLAKSGEHIAIPGLMAPTMASNVMERMALALTNHQVENSFPNFSTVTRFSQAIIMSDFLDHPEKIIDQLKVLMTKQVNAYLIEVTDPAEEHFPYTGHTEFFDPETREKLLVKKAENLRKNYHQLYQERRQKLIEFCLHQGWTYQVSLTDRPLTEVIVHLANKMKSSKSYLRRSL</sequence>
<keyword evidence="3" id="KW-1185">Reference proteome</keyword>
<feature type="domain" description="DUF58" evidence="1">
    <location>
        <begin position="59"/>
        <end position="259"/>
    </location>
</feature>
<dbReference type="EMBL" id="JAMCOF010000002">
    <property type="protein sequence ID" value="MCL6229318.1"/>
    <property type="molecule type" value="Genomic_DNA"/>
</dbReference>
<dbReference type="InterPro" id="IPR002881">
    <property type="entry name" value="DUF58"/>
</dbReference>
<dbReference type="RefSeq" id="WP_249675307.1">
    <property type="nucleotide sequence ID" value="NZ_JAMCOF010000002.1"/>
</dbReference>
<dbReference type="PANTHER" id="PTHR33608:SF6">
    <property type="entry name" value="BLL2464 PROTEIN"/>
    <property type="match status" value="1"/>
</dbReference>
<reference evidence="2 3" key="1">
    <citation type="submission" date="2022-05" db="EMBL/GenBank/DDBJ databases">
        <title>Description of the Bartonella bilalgolemii sp. nov. Isolated from Apodemus uralensis (Pallas 1811).</title>
        <authorList>
            <person name="Zgheib R."/>
            <person name="Celebi B."/>
        </authorList>
    </citation>
    <scope>NUCLEOTIDE SEQUENCE [LARGE SCALE GENOMIC DNA]</scope>
    <source>
        <strain evidence="2 3">G70</strain>
    </source>
</reference>
<dbReference type="Proteomes" id="UP001523003">
    <property type="component" value="Unassembled WGS sequence"/>
</dbReference>